<organism evidence="1 2">
    <name type="scientific">Vibrio qinghaiensis</name>
    <dbReference type="NCBI Taxonomy" id="2025808"/>
    <lineage>
        <taxon>Bacteria</taxon>
        <taxon>Pseudomonadati</taxon>
        <taxon>Pseudomonadota</taxon>
        <taxon>Gammaproteobacteria</taxon>
        <taxon>Vibrionales</taxon>
        <taxon>Vibrionaceae</taxon>
        <taxon>Vibrio</taxon>
    </lineage>
</organism>
<evidence type="ECO:0000313" key="2">
    <source>
        <dbReference type="Proteomes" id="UP000215148"/>
    </source>
</evidence>
<protein>
    <submittedName>
        <fullName evidence="1">Transcriptional regulator</fullName>
    </submittedName>
</protein>
<dbReference type="InterPro" id="IPR010794">
    <property type="entry name" value="MalM"/>
</dbReference>
<gene>
    <name evidence="1" type="ORF">CCZ37_18365</name>
</gene>
<accession>A0A223N3N8</accession>
<dbReference type="EMBL" id="CP022742">
    <property type="protein sequence ID" value="ASU24405.1"/>
    <property type="molecule type" value="Genomic_DNA"/>
</dbReference>
<dbReference type="PROSITE" id="PS51257">
    <property type="entry name" value="PROKAR_LIPOPROTEIN"/>
    <property type="match status" value="1"/>
</dbReference>
<dbReference type="GO" id="GO:0042597">
    <property type="term" value="C:periplasmic space"/>
    <property type="evidence" value="ECO:0007669"/>
    <property type="project" value="InterPro"/>
</dbReference>
<dbReference type="AlphaFoldDB" id="A0A223N3N8"/>
<name>A0A223N3N8_9VIBR</name>
<dbReference type="GO" id="GO:0008643">
    <property type="term" value="P:carbohydrate transport"/>
    <property type="evidence" value="ECO:0007669"/>
    <property type="project" value="InterPro"/>
</dbReference>
<dbReference type="KEGG" id="vqi:CCZ37_18365"/>
<dbReference type="RefSeq" id="WP_094501999.1">
    <property type="nucleotide sequence ID" value="NZ_CAWNHI010000002.1"/>
</dbReference>
<dbReference type="Pfam" id="PF07148">
    <property type="entry name" value="MalM"/>
    <property type="match status" value="1"/>
</dbReference>
<reference evidence="1 2" key="1">
    <citation type="submission" date="2017-08" db="EMBL/GenBank/DDBJ databases">
        <title>The Vibrio qinghaiensis sp.-Q67 is a luminous bacteria isolated firstly from Qinghai lake, Qinghai province, China, which has been proved to be very sensitive to detect environmental and food pollutants. Therefore, complete genome analysis of V. qinghaiensis sp.-Q67 highlights the potential application of this strain on detection of hazards in the contaminated environments.</title>
        <authorList>
            <person name="Gong L."/>
        </authorList>
    </citation>
    <scope>NUCLEOTIDE SEQUENCE [LARGE SCALE GENOMIC DNA]</scope>
    <source>
        <strain evidence="1 2">Q67</strain>
    </source>
</reference>
<dbReference type="Proteomes" id="UP000215148">
    <property type="component" value="Chromosome 2"/>
</dbReference>
<keyword evidence="2" id="KW-1185">Reference proteome</keyword>
<proteinExistence type="predicted"/>
<sequence length="277" mass="30412">MVFKTLLLGSCIALTGCQTAPVVEQTQSSAVQAVNNIEQLQVTKVKLPSTTKMVLTANTQRLHNSLIHSPVAVFEIPADRGQMNLTVTSEIQDSVFYPYVVITDKTGTVLESDTDTEFEYRKPRLNLGNRLVADLEFYPPQGHKTLLLIVYTKEKDLSGVTYVAHPGRIDAEGRGNYMPELKDIPMPHSLTGTIELDVSGPSFLSFVKPENKVKTVSTDEAKLTKKVQPDTETYYKVSIQKAVKANDISKALSLLDEAKALGIDGAQEVFVKAVNAK</sequence>
<evidence type="ECO:0000313" key="1">
    <source>
        <dbReference type="EMBL" id="ASU24405.1"/>
    </source>
</evidence>